<dbReference type="PANTHER" id="PTHR30346">
    <property type="entry name" value="TRANSCRIPTIONAL DUAL REGULATOR HCAR-RELATED"/>
    <property type="match status" value="1"/>
</dbReference>
<dbReference type="PRINTS" id="PR00039">
    <property type="entry name" value="HTHLYSR"/>
</dbReference>
<accession>A0A1H6F6W2</accession>
<dbReference type="AlphaFoldDB" id="A0A1H6F6W2"/>
<evidence type="ECO:0000256" key="4">
    <source>
        <dbReference type="ARBA" id="ARBA00023159"/>
    </source>
</evidence>
<dbReference type="GO" id="GO:0032993">
    <property type="term" value="C:protein-DNA complex"/>
    <property type="evidence" value="ECO:0007669"/>
    <property type="project" value="TreeGrafter"/>
</dbReference>
<dbReference type="CDD" id="cd08411">
    <property type="entry name" value="PBP2_OxyR"/>
    <property type="match status" value="1"/>
</dbReference>
<dbReference type="Pfam" id="PF00126">
    <property type="entry name" value="HTH_1"/>
    <property type="match status" value="1"/>
</dbReference>
<dbReference type="Gene3D" id="1.10.10.10">
    <property type="entry name" value="Winged helix-like DNA-binding domain superfamily/Winged helix DNA-binding domain"/>
    <property type="match status" value="1"/>
</dbReference>
<protein>
    <submittedName>
        <fullName evidence="7">Hydrogen peroxide-inducible genes activator</fullName>
    </submittedName>
</protein>
<dbReference type="SUPFAM" id="SSF46785">
    <property type="entry name" value="Winged helix' DNA-binding domain"/>
    <property type="match status" value="1"/>
</dbReference>
<reference evidence="7 8" key="1">
    <citation type="submission" date="2016-10" db="EMBL/GenBank/DDBJ databases">
        <authorList>
            <person name="de Groot N.N."/>
        </authorList>
    </citation>
    <scope>NUCLEOTIDE SEQUENCE [LARGE SCALE GENOMIC DNA]</scope>
    <source>
        <strain evidence="7">MBHS1</strain>
    </source>
</reference>
<keyword evidence="3" id="KW-0238">DNA-binding</keyword>
<sequence>MNLKDLKYFVAVAKTRHFGRAAQQCFVSQPTLSGQIKKLEGELGVVLFERTHHYVSLTRIGEQILVHAQAALQEAESIRSLAQVYKDPLAGELRIGVIPTLSPYLMPLVLMPMHRQYVQVQLSLREEVTENLLRCLHDNSLDAILLATPVKDPDLAVIPLFREPFWFVHPRQHSLYTKDEITCEDLSQVDLLLLSDAHCLTRQVLETCTQENRSKPAHLPDLRAESLDTLLQLVGSGLGCTLVPALAIRGAWMTDTGVIARQLSNTKAYRDVSLVFRRSFPRRQVLEVFCAVVHQYLPNTVQPLSVAENG</sequence>
<proteinExistence type="inferred from homology"/>
<dbReference type="EMBL" id="FMSV02000399">
    <property type="protein sequence ID" value="SEH05880.1"/>
    <property type="molecule type" value="Genomic_DNA"/>
</dbReference>
<keyword evidence="8" id="KW-1185">Reference proteome</keyword>
<evidence type="ECO:0000313" key="8">
    <source>
        <dbReference type="Proteomes" id="UP000236724"/>
    </source>
</evidence>
<dbReference type="InterPro" id="IPR000847">
    <property type="entry name" value="LysR_HTH_N"/>
</dbReference>
<keyword evidence="4" id="KW-0010">Activator</keyword>
<evidence type="ECO:0000256" key="3">
    <source>
        <dbReference type="ARBA" id="ARBA00023125"/>
    </source>
</evidence>
<dbReference type="GO" id="GO:0003700">
    <property type="term" value="F:DNA-binding transcription factor activity"/>
    <property type="evidence" value="ECO:0007669"/>
    <property type="project" value="InterPro"/>
</dbReference>
<dbReference type="GO" id="GO:0003677">
    <property type="term" value="F:DNA binding"/>
    <property type="evidence" value="ECO:0007669"/>
    <property type="project" value="UniProtKB-KW"/>
</dbReference>
<dbReference type="InterPro" id="IPR005119">
    <property type="entry name" value="LysR_subst-bd"/>
</dbReference>
<dbReference type="InterPro" id="IPR036390">
    <property type="entry name" value="WH_DNA-bd_sf"/>
</dbReference>
<comment type="similarity">
    <text evidence="1">Belongs to the LysR transcriptional regulatory family.</text>
</comment>
<dbReference type="Gene3D" id="3.40.190.10">
    <property type="entry name" value="Periplasmic binding protein-like II"/>
    <property type="match status" value="2"/>
</dbReference>
<dbReference type="OrthoDB" id="9775392at2"/>
<dbReference type="SUPFAM" id="SSF53850">
    <property type="entry name" value="Periplasmic binding protein-like II"/>
    <property type="match status" value="1"/>
</dbReference>
<feature type="domain" description="HTH lysR-type" evidence="6">
    <location>
        <begin position="1"/>
        <end position="58"/>
    </location>
</feature>
<evidence type="ECO:0000256" key="5">
    <source>
        <dbReference type="ARBA" id="ARBA00023163"/>
    </source>
</evidence>
<keyword evidence="5" id="KW-0804">Transcription</keyword>
<dbReference type="PANTHER" id="PTHR30346:SF26">
    <property type="entry name" value="HYDROGEN PEROXIDE-INDUCIBLE GENES ACTIVATOR"/>
    <property type="match status" value="1"/>
</dbReference>
<name>A0A1H6F6W2_9GAMM</name>
<dbReference type="Pfam" id="PF03466">
    <property type="entry name" value="LysR_substrate"/>
    <property type="match status" value="1"/>
</dbReference>
<evidence type="ECO:0000313" key="7">
    <source>
        <dbReference type="EMBL" id="SEH05880.1"/>
    </source>
</evidence>
<organism evidence="7 8">
    <name type="scientific">Candidatus Venteria ishoeyi</name>
    <dbReference type="NCBI Taxonomy" id="1899563"/>
    <lineage>
        <taxon>Bacteria</taxon>
        <taxon>Pseudomonadati</taxon>
        <taxon>Pseudomonadota</taxon>
        <taxon>Gammaproteobacteria</taxon>
        <taxon>Thiotrichales</taxon>
        <taxon>Thiotrichaceae</taxon>
        <taxon>Venteria</taxon>
    </lineage>
</organism>
<dbReference type="InterPro" id="IPR036388">
    <property type="entry name" value="WH-like_DNA-bd_sf"/>
</dbReference>
<dbReference type="FunFam" id="1.10.10.10:FF:000001">
    <property type="entry name" value="LysR family transcriptional regulator"/>
    <property type="match status" value="1"/>
</dbReference>
<evidence type="ECO:0000256" key="1">
    <source>
        <dbReference type="ARBA" id="ARBA00009437"/>
    </source>
</evidence>
<dbReference type="Proteomes" id="UP000236724">
    <property type="component" value="Unassembled WGS sequence"/>
</dbReference>
<evidence type="ECO:0000259" key="6">
    <source>
        <dbReference type="PROSITE" id="PS50931"/>
    </source>
</evidence>
<dbReference type="RefSeq" id="WP_103919736.1">
    <property type="nucleotide sequence ID" value="NZ_FMSV02000399.1"/>
</dbReference>
<gene>
    <name evidence="7" type="primary">oxyR</name>
    <name evidence="7" type="ORF">MBHS_01735</name>
</gene>
<keyword evidence="2" id="KW-0805">Transcription regulation</keyword>
<dbReference type="PROSITE" id="PS50931">
    <property type="entry name" value="HTH_LYSR"/>
    <property type="match status" value="1"/>
</dbReference>
<evidence type="ECO:0000256" key="2">
    <source>
        <dbReference type="ARBA" id="ARBA00023015"/>
    </source>
</evidence>